<organism evidence="1 2">
    <name type="scientific">Ophiocordyceps polyrhachis-furcata BCC 54312</name>
    <dbReference type="NCBI Taxonomy" id="1330021"/>
    <lineage>
        <taxon>Eukaryota</taxon>
        <taxon>Fungi</taxon>
        <taxon>Dikarya</taxon>
        <taxon>Ascomycota</taxon>
        <taxon>Pezizomycotina</taxon>
        <taxon>Sordariomycetes</taxon>
        <taxon>Hypocreomycetidae</taxon>
        <taxon>Hypocreales</taxon>
        <taxon>Ophiocordycipitaceae</taxon>
        <taxon>Ophiocordyceps</taxon>
    </lineage>
</organism>
<name>A0A367LRA3_9HYPO</name>
<dbReference type="EMBL" id="LKCN02000001">
    <property type="protein sequence ID" value="RCI16949.1"/>
    <property type="molecule type" value="Genomic_DNA"/>
</dbReference>
<evidence type="ECO:0000313" key="1">
    <source>
        <dbReference type="EMBL" id="RCI16949.1"/>
    </source>
</evidence>
<dbReference type="AlphaFoldDB" id="A0A367LRA3"/>
<gene>
    <name evidence="1" type="ORF">L249_1751</name>
</gene>
<accession>A0A367LRA3</accession>
<proteinExistence type="predicted"/>
<comment type="caution">
    <text evidence="1">The sequence shown here is derived from an EMBL/GenBank/DDBJ whole genome shotgun (WGS) entry which is preliminary data.</text>
</comment>
<protein>
    <submittedName>
        <fullName evidence="1">Uncharacterized protein</fullName>
    </submittedName>
</protein>
<reference evidence="1 2" key="1">
    <citation type="journal article" date="2015" name="BMC Genomics">
        <title>Insights from the genome of Ophiocordyceps polyrhachis-furcata to pathogenicity and host specificity in insect fungi.</title>
        <authorList>
            <person name="Wichadakul D."/>
            <person name="Kobmoo N."/>
            <person name="Ingsriswang S."/>
            <person name="Tangphatsornruang S."/>
            <person name="Chantasingh D."/>
            <person name="Luangsa-ard J.J."/>
            <person name="Eurwilaichitr L."/>
        </authorList>
    </citation>
    <scope>NUCLEOTIDE SEQUENCE [LARGE SCALE GENOMIC DNA]</scope>
    <source>
        <strain evidence="1 2">BCC 54312</strain>
    </source>
</reference>
<sequence>MFLNPSCPEDWTAWWNDVVDTAKNYEVWDFIDPEGDSVLEEPEEPAFPFRATTTRSESADGPSYTLLLQEYEYILLPRYNRRMKKYRKQKKALQIMNTYIRDGAAYETSFYNARTPREKLQELKLRG</sequence>
<keyword evidence="2" id="KW-1185">Reference proteome</keyword>
<evidence type="ECO:0000313" key="2">
    <source>
        <dbReference type="Proteomes" id="UP000253664"/>
    </source>
</evidence>
<dbReference type="OrthoDB" id="5051687at2759"/>
<dbReference type="Proteomes" id="UP000253664">
    <property type="component" value="Unassembled WGS sequence"/>
</dbReference>